<keyword evidence="2" id="KW-0723">Serine/threonine-protein kinase</keyword>
<dbReference type="OrthoDB" id="673708at2759"/>
<dbReference type="PROSITE" id="PS50011">
    <property type="entry name" value="PROTEIN_KINASE_DOM"/>
    <property type="match status" value="1"/>
</dbReference>
<protein>
    <submittedName>
        <fullName evidence="9">LEAF RUST 10 DISEASE-RESISTANCE LOCUS RECEPTOR-LIKE PROTEIN KINASE-like 2.1</fullName>
    </submittedName>
</protein>
<evidence type="ECO:0000256" key="7">
    <source>
        <dbReference type="ARBA" id="ARBA00023180"/>
    </source>
</evidence>
<evidence type="ECO:0000259" key="8">
    <source>
        <dbReference type="PROSITE" id="PS50011"/>
    </source>
</evidence>
<organism evidence="9 10">
    <name type="scientific">Dichanthelium oligosanthes</name>
    <dbReference type="NCBI Taxonomy" id="888268"/>
    <lineage>
        <taxon>Eukaryota</taxon>
        <taxon>Viridiplantae</taxon>
        <taxon>Streptophyta</taxon>
        <taxon>Embryophyta</taxon>
        <taxon>Tracheophyta</taxon>
        <taxon>Spermatophyta</taxon>
        <taxon>Magnoliopsida</taxon>
        <taxon>Liliopsida</taxon>
        <taxon>Poales</taxon>
        <taxon>Poaceae</taxon>
        <taxon>PACMAD clade</taxon>
        <taxon>Panicoideae</taxon>
        <taxon>Panicodae</taxon>
        <taxon>Paniceae</taxon>
        <taxon>Dichantheliinae</taxon>
        <taxon>Dichanthelium</taxon>
    </lineage>
</organism>
<evidence type="ECO:0000313" key="9">
    <source>
        <dbReference type="EMBL" id="OEL20431.1"/>
    </source>
</evidence>
<evidence type="ECO:0000313" key="10">
    <source>
        <dbReference type="Proteomes" id="UP000095767"/>
    </source>
</evidence>
<keyword evidence="9" id="KW-0808">Transferase</keyword>
<dbReference type="InterPro" id="IPR045874">
    <property type="entry name" value="LRK10/LRL21-25-like"/>
</dbReference>
<evidence type="ECO:0000256" key="3">
    <source>
        <dbReference type="ARBA" id="ARBA00022692"/>
    </source>
</evidence>
<evidence type="ECO:0000256" key="5">
    <source>
        <dbReference type="ARBA" id="ARBA00022989"/>
    </source>
</evidence>
<dbReference type="InterPro" id="IPR011009">
    <property type="entry name" value="Kinase-like_dom_sf"/>
</dbReference>
<dbReference type="GO" id="GO:0004674">
    <property type="term" value="F:protein serine/threonine kinase activity"/>
    <property type="evidence" value="ECO:0007669"/>
    <property type="project" value="UniProtKB-KW"/>
</dbReference>
<dbReference type="GO" id="GO:0004713">
    <property type="term" value="F:protein tyrosine kinase activity"/>
    <property type="evidence" value="ECO:0007669"/>
    <property type="project" value="InterPro"/>
</dbReference>
<gene>
    <name evidence="9" type="ORF">BAE44_0018549</name>
</gene>
<reference evidence="9 10" key="1">
    <citation type="submission" date="2016-09" db="EMBL/GenBank/DDBJ databases">
        <title>The draft genome of Dichanthelium oligosanthes: A C3 panicoid grass species.</title>
        <authorList>
            <person name="Studer A.J."/>
            <person name="Schnable J.C."/>
            <person name="Brutnell T.P."/>
        </authorList>
    </citation>
    <scope>NUCLEOTIDE SEQUENCE [LARGE SCALE GENOMIC DNA]</scope>
    <source>
        <strain evidence="10">cv. Kellogg 1175</strain>
        <tissue evidence="9">Leaf</tissue>
    </source>
</reference>
<dbReference type="Gene3D" id="1.10.510.10">
    <property type="entry name" value="Transferase(Phosphotransferase) domain 1"/>
    <property type="match status" value="1"/>
</dbReference>
<comment type="subcellular location">
    <subcellularLocation>
        <location evidence="1">Membrane</location>
        <topology evidence="1">Single-pass type I membrane protein</topology>
    </subcellularLocation>
</comment>
<dbReference type="Proteomes" id="UP000095767">
    <property type="component" value="Unassembled WGS sequence"/>
</dbReference>
<accession>A0A1E5V5Q1</accession>
<dbReference type="InterPro" id="IPR020635">
    <property type="entry name" value="Tyr_kinase_cat_dom"/>
</dbReference>
<evidence type="ECO:0000256" key="4">
    <source>
        <dbReference type="ARBA" id="ARBA00022729"/>
    </source>
</evidence>
<evidence type="ECO:0000256" key="2">
    <source>
        <dbReference type="ARBA" id="ARBA00022527"/>
    </source>
</evidence>
<comment type="caution">
    <text evidence="9">The sequence shown here is derived from an EMBL/GenBank/DDBJ whole genome shotgun (WGS) entry which is preliminary data.</text>
</comment>
<dbReference type="STRING" id="888268.A0A1E5V5Q1"/>
<dbReference type="InterPro" id="IPR000719">
    <property type="entry name" value="Prot_kinase_dom"/>
</dbReference>
<keyword evidence="9" id="KW-0675">Receptor</keyword>
<evidence type="ECO:0000256" key="1">
    <source>
        <dbReference type="ARBA" id="ARBA00004479"/>
    </source>
</evidence>
<dbReference type="PANTHER" id="PTHR27009">
    <property type="entry name" value="RUST RESISTANCE KINASE LR10-RELATED"/>
    <property type="match status" value="1"/>
</dbReference>
<dbReference type="Gene3D" id="3.30.200.20">
    <property type="entry name" value="Phosphorylase Kinase, domain 1"/>
    <property type="match status" value="1"/>
</dbReference>
<keyword evidence="3" id="KW-0812">Transmembrane</keyword>
<keyword evidence="9" id="KW-0418">Kinase</keyword>
<dbReference type="SUPFAM" id="SSF56112">
    <property type="entry name" value="Protein kinase-like (PK-like)"/>
    <property type="match status" value="1"/>
</dbReference>
<keyword evidence="5" id="KW-1133">Transmembrane helix</keyword>
<dbReference type="AlphaFoldDB" id="A0A1E5V5Q1"/>
<dbReference type="Pfam" id="PF07714">
    <property type="entry name" value="PK_Tyr_Ser-Thr"/>
    <property type="match status" value="1"/>
</dbReference>
<dbReference type="InterPro" id="IPR001245">
    <property type="entry name" value="Ser-Thr/Tyr_kinase_cat_dom"/>
</dbReference>
<proteinExistence type="predicted"/>
<dbReference type="EMBL" id="LWDX02050668">
    <property type="protein sequence ID" value="OEL20431.1"/>
    <property type="molecule type" value="Genomic_DNA"/>
</dbReference>
<dbReference type="GO" id="GO:0016020">
    <property type="term" value="C:membrane"/>
    <property type="evidence" value="ECO:0007669"/>
    <property type="project" value="UniProtKB-SubCell"/>
</dbReference>
<keyword evidence="4" id="KW-0732">Signal</keyword>
<feature type="domain" description="Protein kinase" evidence="8">
    <location>
        <begin position="1"/>
        <end position="221"/>
    </location>
</feature>
<keyword evidence="6" id="KW-0472">Membrane</keyword>
<evidence type="ECO:0000256" key="6">
    <source>
        <dbReference type="ARBA" id="ARBA00023136"/>
    </source>
</evidence>
<dbReference type="GO" id="GO:0005524">
    <property type="term" value="F:ATP binding"/>
    <property type="evidence" value="ECO:0007669"/>
    <property type="project" value="InterPro"/>
</dbReference>
<name>A0A1E5V5Q1_9POAL</name>
<sequence>MCKSSFVLVPLSLLYNLKVKYSVSYFWWNLLSLLISICVLSRQGGFGTVYKGNLPNGRDIAVKLLKNSKDDGQEFMNEISDFGLAKLCIKKESNISIDGARGTIGYIAPEVFSQRFGDVSSKSDVYSYGMMVLEMVGARKNINKTSDASSKYFPQWVYDYLEEYCITAGEISVDTELVRKLIIVGLWCIQLQPNNRPSMTRVVEMLESRANDMQIPPQSLLC</sequence>
<keyword evidence="7" id="KW-0325">Glycoprotein</keyword>
<dbReference type="SMART" id="SM00219">
    <property type="entry name" value="TyrKc"/>
    <property type="match status" value="1"/>
</dbReference>
<keyword evidence="10" id="KW-1185">Reference proteome</keyword>